<accession>A0A4C1XJS6</accession>
<organism evidence="1 2">
    <name type="scientific">Eumeta variegata</name>
    <name type="common">Bagworm moth</name>
    <name type="synonym">Eumeta japonica</name>
    <dbReference type="NCBI Taxonomy" id="151549"/>
    <lineage>
        <taxon>Eukaryota</taxon>
        <taxon>Metazoa</taxon>
        <taxon>Ecdysozoa</taxon>
        <taxon>Arthropoda</taxon>
        <taxon>Hexapoda</taxon>
        <taxon>Insecta</taxon>
        <taxon>Pterygota</taxon>
        <taxon>Neoptera</taxon>
        <taxon>Endopterygota</taxon>
        <taxon>Lepidoptera</taxon>
        <taxon>Glossata</taxon>
        <taxon>Ditrysia</taxon>
        <taxon>Tineoidea</taxon>
        <taxon>Psychidae</taxon>
        <taxon>Oiketicinae</taxon>
        <taxon>Eumeta</taxon>
    </lineage>
</organism>
<proteinExistence type="predicted"/>
<dbReference type="Proteomes" id="UP000299102">
    <property type="component" value="Unassembled WGS sequence"/>
</dbReference>
<reference evidence="1 2" key="1">
    <citation type="journal article" date="2019" name="Commun. Biol.">
        <title>The bagworm genome reveals a unique fibroin gene that provides high tensile strength.</title>
        <authorList>
            <person name="Kono N."/>
            <person name="Nakamura H."/>
            <person name="Ohtoshi R."/>
            <person name="Tomita M."/>
            <person name="Numata K."/>
            <person name="Arakawa K."/>
        </authorList>
    </citation>
    <scope>NUCLEOTIDE SEQUENCE [LARGE SCALE GENOMIC DNA]</scope>
</reference>
<comment type="caution">
    <text evidence="1">The sequence shown here is derived from an EMBL/GenBank/DDBJ whole genome shotgun (WGS) entry which is preliminary data.</text>
</comment>
<gene>
    <name evidence="1" type="ORF">EVAR_56623_1</name>
</gene>
<evidence type="ECO:0000313" key="2">
    <source>
        <dbReference type="Proteomes" id="UP000299102"/>
    </source>
</evidence>
<dbReference type="PANTHER" id="PTHR46114:SF1">
    <property type="entry name" value="ZAD DOMAIN-CONTAINING PROTEIN"/>
    <property type="match status" value="1"/>
</dbReference>
<sequence>MKDHRKPINDMITRLYSLYFGIQIGNQDKVWAPHIVCKICIEHLRQWEKGTRKSLKFGISMRWREQKNHHDDCYFCITNLAGINKNNRSKWKYPNISSATRPIPHSETVPILGIGTVFHREVQECDDDEMEISEEEDYDFEHCGETLIPKTFSQGKLSDLIRDLDLSKERAELLASRLKEKSLSSGVKIIFYRTREQNLLQFFSSDENLVFCHNVNGLMTFMGLKTYHASDWRLFIDSSKRSLKAVLLHNGNRYAPIPLAHSTSMKEEYKVFACDSTVADDVTITKCMIGNENENKITMDEIMKALKPMKDCKAARYDRVSSELSRGVRNVLVGLLYQLFYKYWKSRISLFANGGKHDRDIQRRRNKGNKVNGTLLAIVNSKNVSQSARLSIHNEVLILTLTCGSESWRNRPAASRHSLRLRPPADVDRLTATKNVSFFRPARTTSRFHGTRLAGNDASQSGLESAVRSSLNRSGRALVTRISHGAPE</sequence>
<dbReference type="PANTHER" id="PTHR46114">
    <property type="entry name" value="APPLE DOMAIN-CONTAINING PROTEIN"/>
    <property type="match status" value="1"/>
</dbReference>
<keyword evidence="2" id="KW-1185">Reference proteome</keyword>
<name>A0A4C1XJS6_EUMVA</name>
<dbReference type="EMBL" id="BGZK01000864">
    <property type="protein sequence ID" value="GBP63242.1"/>
    <property type="molecule type" value="Genomic_DNA"/>
</dbReference>
<evidence type="ECO:0000313" key="1">
    <source>
        <dbReference type="EMBL" id="GBP63242.1"/>
    </source>
</evidence>
<protein>
    <submittedName>
        <fullName evidence="1">Uncharacterized protein</fullName>
    </submittedName>
</protein>
<dbReference type="OrthoDB" id="8063408at2759"/>
<dbReference type="AlphaFoldDB" id="A0A4C1XJS6"/>